<evidence type="ECO:0000256" key="1">
    <source>
        <dbReference type="SAM" id="SignalP"/>
    </source>
</evidence>
<keyword evidence="3" id="KW-1185">Reference proteome</keyword>
<protein>
    <submittedName>
        <fullName evidence="2">Uncharacterized protein</fullName>
    </submittedName>
</protein>
<organism evidence="2 3">
    <name type="scientific">Littorina saxatilis</name>
    <dbReference type="NCBI Taxonomy" id="31220"/>
    <lineage>
        <taxon>Eukaryota</taxon>
        <taxon>Metazoa</taxon>
        <taxon>Spiralia</taxon>
        <taxon>Lophotrochozoa</taxon>
        <taxon>Mollusca</taxon>
        <taxon>Gastropoda</taxon>
        <taxon>Caenogastropoda</taxon>
        <taxon>Littorinimorpha</taxon>
        <taxon>Littorinoidea</taxon>
        <taxon>Littorinidae</taxon>
        <taxon>Littorina</taxon>
    </lineage>
</organism>
<reference evidence="2 3" key="1">
    <citation type="submission" date="2024-02" db="EMBL/GenBank/DDBJ databases">
        <title>Chromosome-scale genome assembly of the rough periwinkle Littorina saxatilis.</title>
        <authorList>
            <person name="De Jode A."/>
            <person name="Faria R."/>
            <person name="Formenti G."/>
            <person name="Sims Y."/>
            <person name="Smith T.P."/>
            <person name="Tracey A."/>
            <person name="Wood J.M.D."/>
            <person name="Zagrodzka Z.B."/>
            <person name="Johannesson K."/>
            <person name="Butlin R.K."/>
            <person name="Leder E.H."/>
        </authorList>
    </citation>
    <scope>NUCLEOTIDE SEQUENCE [LARGE SCALE GENOMIC DNA]</scope>
    <source>
        <strain evidence="2">Snail1</strain>
        <tissue evidence="2">Muscle</tissue>
    </source>
</reference>
<dbReference type="Proteomes" id="UP001374579">
    <property type="component" value="Unassembled WGS sequence"/>
</dbReference>
<feature type="chain" id="PRO_5042846800" evidence="1">
    <location>
        <begin position="18"/>
        <end position="132"/>
    </location>
</feature>
<sequence>MNFTLLLLCVLPVVISGQFRRRGGYGHDFERSNDNFRGGRRFGYGDFDAPDNNFRGGRRFGYGDAGDFDDNRGYFGNRGLVGRGFQRGLGIRSRGYPYLRIGSSLLGRGINRGYDRDYDGGSDRGYKGGYNR</sequence>
<gene>
    <name evidence="2" type="ORF">V1264_022364</name>
</gene>
<evidence type="ECO:0000313" key="2">
    <source>
        <dbReference type="EMBL" id="KAK7088443.1"/>
    </source>
</evidence>
<proteinExistence type="predicted"/>
<accession>A0AAN9FX97</accession>
<dbReference type="EMBL" id="JBAMIC010004070">
    <property type="protein sequence ID" value="KAK7088443.1"/>
    <property type="molecule type" value="Genomic_DNA"/>
</dbReference>
<comment type="caution">
    <text evidence="2">The sequence shown here is derived from an EMBL/GenBank/DDBJ whole genome shotgun (WGS) entry which is preliminary data.</text>
</comment>
<keyword evidence="1" id="KW-0732">Signal</keyword>
<name>A0AAN9FX97_9CAEN</name>
<evidence type="ECO:0000313" key="3">
    <source>
        <dbReference type="Proteomes" id="UP001374579"/>
    </source>
</evidence>
<dbReference type="AlphaFoldDB" id="A0AAN9FX97"/>
<feature type="signal peptide" evidence="1">
    <location>
        <begin position="1"/>
        <end position="17"/>
    </location>
</feature>